<protein>
    <submittedName>
        <fullName evidence="2">Uncharacterized protein</fullName>
    </submittedName>
</protein>
<evidence type="ECO:0000313" key="3">
    <source>
        <dbReference type="Proteomes" id="UP001497444"/>
    </source>
</evidence>
<gene>
    <name evidence="2" type="ORF">CSSPJE1EN1_LOCUS9363</name>
</gene>
<feature type="region of interest" description="Disordered" evidence="1">
    <location>
        <begin position="69"/>
        <end position="94"/>
    </location>
</feature>
<dbReference type="EMBL" id="OZ020111">
    <property type="protein sequence ID" value="CAK9263885.1"/>
    <property type="molecule type" value="Genomic_DNA"/>
</dbReference>
<dbReference type="Proteomes" id="UP001497444">
    <property type="component" value="Chromosome 16"/>
</dbReference>
<reference evidence="2" key="1">
    <citation type="submission" date="2024-02" db="EMBL/GenBank/DDBJ databases">
        <authorList>
            <consortium name="ELIXIR-Norway"/>
            <consortium name="Elixir Norway"/>
        </authorList>
    </citation>
    <scope>NUCLEOTIDE SEQUENCE</scope>
</reference>
<keyword evidence="3" id="KW-1185">Reference proteome</keyword>
<proteinExistence type="predicted"/>
<evidence type="ECO:0000313" key="2">
    <source>
        <dbReference type="EMBL" id="CAK9263885.1"/>
    </source>
</evidence>
<feature type="region of interest" description="Disordered" evidence="1">
    <location>
        <begin position="1"/>
        <end position="20"/>
    </location>
</feature>
<organism evidence="2 3">
    <name type="scientific">Sphagnum jensenii</name>
    <dbReference type="NCBI Taxonomy" id="128206"/>
    <lineage>
        <taxon>Eukaryota</taxon>
        <taxon>Viridiplantae</taxon>
        <taxon>Streptophyta</taxon>
        <taxon>Embryophyta</taxon>
        <taxon>Bryophyta</taxon>
        <taxon>Sphagnophytina</taxon>
        <taxon>Sphagnopsida</taxon>
        <taxon>Sphagnales</taxon>
        <taxon>Sphagnaceae</taxon>
        <taxon>Sphagnum</taxon>
    </lineage>
</organism>
<sequence length="94" mass="9829">MKSQYAIHSRLAALPPPGGESEIEVSNGILNEVSVLYSADSVHTQKNLQSTASSLAVKARNAMGTLETGEGNAAECASHKTSRQSWADSAGIRS</sequence>
<evidence type="ECO:0000256" key="1">
    <source>
        <dbReference type="SAM" id="MobiDB-lite"/>
    </source>
</evidence>
<accession>A0ABP0WAP2</accession>
<name>A0ABP0WAP2_9BRYO</name>